<dbReference type="OrthoDB" id="9133493at2"/>
<protein>
    <submittedName>
        <fullName evidence="1">Uncharacterized protein</fullName>
    </submittedName>
</protein>
<proteinExistence type="predicted"/>
<gene>
    <name evidence="1" type="ORF">FAZ95_08225</name>
</gene>
<accession>A0A4P8INP2</accession>
<organism evidence="1 2">
    <name type="scientific">Trinickia violacea</name>
    <dbReference type="NCBI Taxonomy" id="2571746"/>
    <lineage>
        <taxon>Bacteria</taxon>
        <taxon>Pseudomonadati</taxon>
        <taxon>Pseudomonadota</taxon>
        <taxon>Betaproteobacteria</taxon>
        <taxon>Burkholderiales</taxon>
        <taxon>Burkholderiaceae</taxon>
        <taxon>Trinickia</taxon>
    </lineage>
</organism>
<dbReference type="EMBL" id="CP040077">
    <property type="protein sequence ID" value="QCP49165.1"/>
    <property type="molecule type" value="Genomic_DNA"/>
</dbReference>
<name>A0A4P8INP2_9BURK</name>
<dbReference type="RefSeq" id="WP_137331996.1">
    <property type="nucleotide sequence ID" value="NZ_CP040077.1"/>
</dbReference>
<evidence type="ECO:0000313" key="1">
    <source>
        <dbReference type="EMBL" id="QCP49165.1"/>
    </source>
</evidence>
<dbReference type="KEGG" id="tvl:FAZ95_08225"/>
<keyword evidence="2" id="KW-1185">Reference proteome</keyword>
<evidence type="ECO:0000313" key="2">
    <source>
        <dbReference type="Proteomes" id="UP000298656"/>
    </source>
</evidence>
<reference evidence="1 2" key="1">
    <citation type="submission" date="2019-05" db="EMBL/GenBank/DDBJ databases">
        <title>Burkholderia sp. DHOD12, isolated from subtropical forest soil.</title>
        <authorList>
            <person name="Gao Z.-H."/>
            <person name="Qiu L.-H."/>
        </authorList>
    </citation>
    <scope>NUCLEOTIDE SEQUENCE [LARGE SCALE GENOMIC DNA]</scope>
    <source>
        <strain evidence="1 2">DHOD12</strain>
    </source>
</reference>
<dbReference type="Proteomes" id="UP000298656">
    <property type="component" value="Chromosome 1"/>
</dbReference>
<dbReference type="AlphaFoldDB" id="A0A4P8INP2"/>
<sequence>MTMPMLAAAGPTSGSGGTITFIGSIVEPGFDISSAPIGPAAKGGALEAIRTSNGVQLTFAAPNGGVPGADVSFVANDAARSTIGPNVKDDVVTRFVDPKGRAFPWQPGGSYHLSPEGGVLSLTVPHGGPQTAAKPVTMVMSYN</sequence>